<dbReference type="InterPro" id="IPR036390">
    <property type="entry name" value="WH_DNA-bd_sf"/>
</dbReference>
<dbReference type="Proteomes" id="UP000218151">
    <property type="component" value="Unassembled WGS sequence"/>
</dbReference>
<dbReference type="AlphaFoldDB" id="A0A2A2SE55"/>
<evidence type="ECO:0000256" key="1">
    <source>
        <dbReference type="ARBA" id="ARBA00023015"/>
    </source>
</evidence>
<organism evidence="5 6">
    <name type="scientific">Sphingomonas lenta</name>
    <dbReference type="NCBI Taxonomy" id="1141887"/>
    <lineage>
        <taxon>Bacteria</taxon>
        <taxon>Pseudomonadati</taxon>
        <taxon>Pseudomonadota</taxon>
        <taxon>Alphaproteobacteria</taxon>
        <taxon>Sphingomonadales</taxon>
        <taxon>Sphingomonadaceae</taxon>
        <taxon>Sphingomonas</taxon>
    </lineage>
</organism>
<name>A0A2A2SE55_9SPHN</name>
<dbReference type="OrthoDB" id="9800350at2"/>
<keyword evidence="2" id="KW-0238">DNA-binding</keyword>
<evidence type="ECO:0000256" key="2">
    <source>
        <dbReference type="ARBA" id="ARBA00023125"/>
    </source>
</evidence>
<dbReference type="SUPFAM" id="SSF46785">
    <property type="entry name" value="Winged helix' DNA-binding domain"/>
    <property type="match status" value="1"/>
</dbReference>
<evidence type="ECO:0000256" key="3">
    <source>
        <dbReference type="ARBA" id="ARBA00023163"/>
    </source>
</evidence>
<feature type="domain" description="HTH hxlR-type" evidence="4">
    <location>
        <begin position="61"/>
        <end position="158"/>
    </location>
</feature>
<protein>
    <recommendedName>
        <fullName evidence="4">HTH hxlR-type domain-containing protein</fullName>
    </recommendedName>
</protein>
<accession>A0A2A2SE55</accession>
<evidence type="ECO:0000313" key="5">
    <source>
        <dbReference type="EMBL" id="PAX07485.1"/>
    </source>
</evidence>
<dbReference type="GO" id="GO:0003677">
    <property type="term" value="F:DNA binding"/>
    <property type="evidence" value="ECO:0007669"/>
    <property type="project" value="UniProtKB-KW"/>
</dbReference>
<evidence type="ECO:0000313" key="6">
    <source>
        <dbReference type="Proteomes" id="UP000218151"/>
    </source>
</evidence>
<dbReference type="PANTHER" id="PTHR33204">
    <property type="entry name" value="TRANSCRIPTIONAL REGULATOR, MARR FAMILY"/>
    <property type="match status" value="1"/>
</dbReference>
<keyword evidence="1" id="KW-0805">Transcription regulation</keyword>
<dbReference type="InterPro" id="IPR036388">
    <property type="entry name" value="WH-like_DNA-bd_sf"/>
</dbReference>
<dbReference type="Pfam" id="PF01638">
    <property type="entry name" value="HxlR"/>
    <property type="match status" value="1"/>
</dbReference>
<comment type="caution">
    <text evidence="5">The sequence shown here is derived from an EMBL/GenBank/DDBJ whole genome shotgun (WGS) entry which is preliminary data.</text>
</comment>
<evidence type="ECO:0000259" key="4">
    <source>
        <dbReference type="PROSITE" id="PS51118"/>
    </source>
</evidence>
<keyword evidence="3" id="KW-0804">Transcription</keyword>
<gene>
    <name evidence="5" type="ORF">CKY28_07415</name>
</gene>
<dbReference type="Gene3D" id="1.10.10.10">
    <property type="entry name" value="Winged helix-like DNA-binding domain superfamily/Winged helix DNA-binding domain"/>
    <property type="match status" value="1"/>
</dbReference>
<dbReference type="InterPro" id="IPR002577">
    <property type="entry name" value="HTH_HxlR"/>
</dbReference>
<reference evidence="6" key="1">
    <citation type="submission" date="2017-09" db="EMBL/GenBank/DDBJ databases">
        <authorList>
            <person name="Feng G."/>
            <person name="Zhu H."/>
        </authorList>
    </citation>
    <scope>NUCLEOTIDE SEQUENCE [LARGE SCALE GENOMIC DNA]</scope>
    <source>
        <strain evidence="6">1PNM-20</strain>
    </source>
</reference>
<sequence length="170" mass="19325">MRPRSLIGRDQLLWRVRRQHVADILHDHAALLRLRSCPCRDRRSTHHRVRGVNRLGARYRCPVELAVDLVGGKWKTVLLARLKERPHRYGELRKLAPGLSDKMLTSRLAELQELGFVARVPATEPGRDAYALTKAGERLRPVLDALYRYGLEAAADRAVVIEEAGSPLTR</sequence>
<dbReference type="EMBL" id="NSLI01000003">
    <property type="protein sequence ID" value="PAX07485.1"/>
    <property type="molecule type" value="Genomic_DNA"/>
</dbReference>
<proteinExistence type="predicted"/>
<dbReference type="PROSITE" id="PS51118">
    <property type="entry name" value="HTH_HXLR"/>
    <property type="match status" value="1"/>
</dbReference>
<keyword evidence="6" id="KW-1185">Reference proteome</keyword>